<evidence type="ECO:0000313" key="2">
    <source>
        <dbReference type="EMBL" id="MFD1461231.1"/>
    </source>
</evidence>
<protein>
    <submittedName>
        <fullName evidence="2">Uncharacterized protein</fullName>
    </submittedName>
</protein>
<proteinExistence type="predicted"/>
<accession>A0ABW4DDK5</accession>
<dbReference type="Proteomes" id="UP001597340">
    <property type="component" value="Unassembled WGS sequence"/>
</dbReference>
<feature type="transmembrane region" description="Helical" evidence="1">
    <location>
        <begin position="6"/>
        <end position="23"/>
    </location>
</feature>
<comment type="caution">
    <text evidence="2">The sequence shown here is derived from an EMBL/GenBank/DDBJ whole genome shotgun (WGS) entry which is preliminary data.</text>
</comment>
<reference evidence="3" key="1">
    <citation type="journal article" date="2019" name="Int. J. Syst. Evol. Microbiol.">
        <title>The Global Catalogue of Microorganisms (GCM) 10K type strain sequencing project: providing services to taxonomists for standard genome sequencing and annotation.</title>
        <authorList>
            <consortium name="The Broad Institute Genomics Platform"/>
            <consortium name="The Broad Institute Genome Sequencing Center for Infectious Disease"/>
            <person name="Wu L."/>
            <person name="Ma J."/>
        </authorList>
    </citation>
    <scope>NUCLEOTIDE SEQUENCE [LARGE SCALE GENOMIC DNA]</scope>
    <source>
        <strain evidence="3">CCM 9147</strain>
    </source>
</reference>
<name>A0ABW4DDK5_9BACL</name>
<keyword evidence="1" id="KW-1133">Transmembrane helix</keyword>
<feature type="transmembrane region" description="Helical" evidence="1">
    <location>
        <begin position="44"/>
        <end position="62"/>
    </location>
</feature>
<evidence type="ECO:0000256" key="1">
    <source>
        <dbReference type="SAM" id="Phobius"/>
    </source>
</evidence>
<keyword evidence="1" id="KW-0812">Transmembrane</keyword>
<evidence type="ECO:0000313" key="3">
    <source>
        <dbReference type="Proteomes" id="UP001597340"/>
    </source>
</evidence>
<dbReference type="EMBL" id="JBHTNZ010000006">
    <property type="protein sequence ID" value="MFD1461231.1"/>
    <property type="molecule type" value="Genomic_DNA"/>
</dbReference>
<keyword evidence="1" id="KW-0472">Membrane</keyword>
<sequence length="91" mass="10497">MLQLQMLFMVILAPVLVQSIWNGRLRSFERSTIVFYLRQPTLYFLAKIAAVWLLITGCMLLFDSGYWLLAAHKASGSLCLRYGLTRILLEK</sequence>
<dbReference type="RefSeq" id="WP_229526158.1">
    <property type="nucleotide sequence ID" value="NZ_JAFFQR010000112.1"/>
</dbReference>
<keyword evidence="3" id="KW-1185">Reference proteome</keyword>
<organism evidence="2 3">
    <name type="scientific">Paenibacillus farraposensis</name>
    <dbReference type="NCBI Taxonomy" id="2807095"/>
    <lineage>
        <taxon>Bacteria</taxon>
        <taxon>Bacillati</taxon>
        <taxon>Bacillota</taxon>
        <taxon>Bacilli</taxon>
        <taxon>Bacillales</taxon>
        <taxon>Paenibacillaceae</taxon>
        <taxon>Paenibacillus</taxon>
    </lineage>
</organism>
<gene>
    <name evidence="2" type="ORF">ACFQ5D_07200</name>
</gene>